<comment type="caution">
    <text evidence="2">The sequence shown here is derived from an EMBL/GenBank/DDBJ whole genome shotgun (WGS) entry which is preliminary data.</text>
</comment>
<evidence type="ECO:0000256" key="1">
    <source>
        <dbReference type="SAM" id="SignalP"/>
    </source>
</evidence>
<evidence type="ECO:0000313" key="3">
    <source>
        <dbReference type="Proteomes" id="UP000600139"/>
    </source>
</evidence>
<dbReference type="EMBL" id="JAENIK010000011">
    <property type="protein sequence ID" value="MBK1816953.1"/>
    <property type="molecule type" value="Genomic_DNA"/>
</dbReference>
<dbReference type="Gene3D" id="3.90.1720.10">
    <property type="entry name" value="endopeptidase domain like (from Nostoc punctiforme)"/>
    <property type="match status" value="1"/>
</dbReference>
<dbReference type="Proteomes" id="UP000600139">
    <property type="component" value="Unassembled WGS sequence"/>
</dbReference>
<dbReference type="PROSITE" id="PS51257">
    <property type="entry name" value="PROKAR_LIPOPROTEIN"/>
    <property type="match status" value="1"/>
</dbReference>
<evidence type="ECO:0000313" key="2">
    <source>
        <dbReference type="EMBL" id="MBK1816953.1"/>
    </source>
</evidence>
<proteinExistence type="predicted"/>
<keyword evidence="3" id="KW-1185">Reference proteome</keyword>
<dbReference type="RefSeq" id="WP_200351876.1">
    <property type="nucleotide sequence ID" value="NZ_BAABHZ010000006.1"/>
</dbReference>
<dbReference type="AlphaFoldDB" id="A0A934VB70"/>
<dbReference type="SUPFAM" id="SSF54001">
    <property type="entry name" value="Cysteine proteinases"/>
    <property type="match status" value="1"/>
</dbReference>
<sequence>MKLLLLLLLSLVLVSCAKRVTRDEAVATAYRYTQVTWLPENRHVRHGPDSQGIVVHTPDTSVAEHGDKRGWWKPGVWAKGMPYQWGGFDTPESFLEKIAAGKKAGDIGNAAKRKLGDEGTSTESCGIDCSGFVSRCWNLRRPYSTREMHEICDRLESWTDLQPGDILLNDKHVVLFVEWLVPGKEMVGYEAGPFPVWRVSACGLFTHKLKSQGYAPWRYRGIRDKS</sequence>
<feature type="signal peptide" evidence="1">
    <location>
        <begin position="1"/>
        <end position="17"/>
    </location>
</feature>
<keyword evidence="1" id="KW-0732">Signal</keyword>
<gene>
    <name evidence="2" type="ORF">JIN84_15105</name>
</gene>
<protein>
    <submittedName>
        <fullName evidence="2">C40 family peptidase</fullName>
    </submittedName>
</protein>
<feature type="chain" id="PRO_5037877407" evidence="1">
    <location>
        <begin position="18"/>
        <end position="226"/>
    </location>
</feature>
<organism evidence="2 3">
    <name type="scientific">Luteolibacter yonseiensis</name>
    <dbReference type="NCBI Taxonomy" id="1144680"/>
    <lineage>
        <taxon>Bacteria</taxon>
        <taxon>Pseudomonadati</taxon>
        <taxon>Verrucomicrobiota</taxon>
        <taxon>Verrucomicrobiia</taxon>
        <taxon>Verrucomicrobiales</taxon>
        <taxon>Verrucomicrobiaceae</taxon>
        <taxon>Luteolibacter</taxon>
    </lineage>
</organism>
<reference evidence="2" key="1">
    <citation type="submission" date="2021-01" db="EMBL/GenBank/DDBJ databases">
        <title>Modified the classification status of verrucomicrobia.</title>
        <authorList>
            <person name="Feng X."/>
        </authorList>
    </citation>
    <scope>NUCLEOTIDE SEQUENCE</scope>
    <source>
        <strain evidence="2">JCM 18052</strain>
    </source>
</reference>
<name>A0A934VB70_9BACT</name>
<dbReference type="InterPro" id="IPR038765">
    <property type="entry name" value="Papain-like_cys_pep_sf"/>
</dbReference>
<accession>A0A934VB70</accession>